<dbReference type="STRING" id="698762.SAMN00808754_2569"/>
<protein>
    <submittedName>
        <fullName evidence="1">Uncharacterized protein</fullName>
    </submittedName>
</protein>
<keyword evidence="2" id="KW-1185">Reference proteome</keyword>
<sequence>MKTCPICGGKAVGRIGVDQYYCWDCLLEFNGKNEVFAIAEDGTLVAYNPQEGLR</sequence>
<accession>A0A1W1W0D0</accession>
<dbReference type="AlphaFoldDB" id="A0A1W1W0D0"/>
<proteinExistence type="predicted"/>
<organism evidence="1 2">
    <name type="scientific">Thermanaeromonas toyohensis ToBE</name>
    <dbReference type="NCBI Taxonomy" id="698762"/>
    <lineage>
        <taxon>Bacteria</taxon>
        <taxon>Bacillati</taxon>
        <taxon>Bacillota</taxon>
        <taxon>Clostridia</taxon>
        <taxon>Neomoorellales</taxon>
        <taxon>Neomoorellaceae</taxon>
        <taxon>Thermanaeromonas</taxon>
    </lineage>
</organism>
<dbReference type="Proteomes" id="UP000192569">
    <property type="component" value="Chromosome I"/>
</dbReference>
<gene>
    <name evidence="1" type="ORF">SAMN00808754_2569</name>
</gene>
<name>A0A1W1W0D0_9FIRM</name>
<dbReference type="RefSeq" id="WP_172839158.1">
    <property type="nucleotide sequence ID" value="NZ_LT838272.1"/>
</dbReference>
<dbReference type="EMBL" id="LT838272">
    <property type="protein sequence ID" value="SMB98821.1"/>
    <property type="molecule type" value="Genomic_DNA"/>
</dbReference>
<evidence type="ECO:0000313" key="2">
    <source>
        <dbReference type="Proteomes" id="UP000192569"/>
    </source>
</evidence>
<reference evidence="1 2" key="1">
    <citation type="submission" date="2017-04" db="EMBL/GenBank/DDBJ databases">
        <authorList>
            <person name="Afonso C.L."/>
            <person name="Miller P.J."/>
            <person name="Scott M.A."/>
            <person name="Spackman E."/>
            <person name="Goraichik I."/>
            <person name="Dimitrov K.M."/>
            <person name="Suarez D.L."/>
            <person name="Swayne D.E."/>
        </authorList>
    </citation>
    <scope>NUCLEOTIDE SEQUENCE [LARGE SCALE GENOMIC DNA]</scope>
    <source>
        <strain evidence="1 2">ToBE</strain>
    </source>
</reference>
<evidence type="ECO:0000313" key="1">
    <source>
        <dbReference type="EMBL" id="SMB98821.1"/>
    </source>
</evidence>